<dbReference type="GO" id="GO:0008676">
    <property type="term" value="F:3-deoxy-8-phosphooctulonate synthase activity"/>
    <property type="evidence" value="ECO:0007669"/>
    <property type="project" value="UniProtKB-EC"/>
</dbReference>
<evidence type="ECO:0000256" key="5">
    <source>
        <dbReference type="ARBA" id="ARBA00022679"/>
    </source>
</evidence>
<dbReference type="InterPro" id="IPR013785">
    <property type="entry name" value="Aldolase_TIM"/>
</dbReference>
<evidence type="ECO:0000256" key="1">
    <source>
        <dbReference type="ARBA" id="ARBA00004496"/>
    </source>
</evidence>
<dbReference type="Pfam" id="PF00793">
    <property type="entry name" value="DAHP_synth_1"/>
    <property type="match status" value="1"/>
</dbReference>
<feature type="domain" description="DAHP synthetase I/KDSA" evidence="7">
    <location>
        <begin position="5"/>
        <end position="266"/>
    </location>
</feature>
<gene>
    <name evidence="8" type="ORF">METZ01_LOCUS69164</name>
</gene>
<dbReference type="HAMAP" id="MF_00056">
    <property type="entry name" value="KDO8P_synth"/>
    <property type="match status" value="1"/>
</dbReference>
<dbReference type="InterPro" id="IPR006269">
    <property type="entry name" value="KDO8P_synthase"/>
</dbReference>
<protein>
    <recommendedName>
        <fullName evidence="3">3-deoxy-8-phosphooctulonate synthase</fullName>
        <ecNumber evidence="3">2.5.1.55</ecNumber>
    </recommendedName>
</protein>
<dbReference type="NCBIfam" id="TIGR01362">
    <property type="entry name" value="KDO8P_synth"/>
    <property type="match status" value="1"/>
</dbReference>
<dbReference type="PANTHER" id="PTHR21057">
    <property type="entry name" value="PHOSPHO-2-DEHYDRO-3-DEOXYHEPTONATE ALDOLASE"/>
    <property type="match status" value="1"/>
</dbReference>
<evidence type="ECO:0000256" key="6">
    <source>
        <dbReference type="ARBA" id="ARBA00049112"/>
    </source>
</evidence>
<proteinExistence type="inferred from homology"/>
<evidence type="ECO:0000256" key="4">
    <source>
        <dbReference type="ARBA" id="ARBA00022490"/>
    </source>
</evidence>
<dbReference type="AlphaFoldDB" id="A0A381TJU5"/>
<dbReference type="EC" id="2.5.1.55" evidence="3"/>
<dbReference type="NCBIfam" id="NF003543">
    <property type="entry name" value="PRK05198.1"/>
    <property type="match status" value="1"/>
</dbReference>
<evidence type="ECO:0000313" key="8">
    <source>
        <dbReference type="EMBL" id="SVA16310.1"/>
    </source>
</evidence>
<dbReference type="Gene3D" id="3.20.20.70">
    <property type="entry name" value="Aldolase class I"/>
    <property type="match status" value="1"/>
</dbReference>
<accession>A0A381TJU5</accession>
<keyword evidence="5" id="KW-0808">Transferase</keyword>
<reference evidence="8" key="1">
    <citation type="submission" date="2018-05" db="EMBL/GenBank/DDBJ databases">
        <authorList>
            <person name="Lanie J.A."/>
            <person name="Ng W.-L."/>
            <person name="Kazmierczak K.M."/>
            <person name="Andrzejewski T.M."/>
            <person name="Davidsen T.M."/>
            <person name="Wayne K.J."/>
            <person name="Tettelin H."/>
            <person name="Glass J.I."/>
            <person name="Rusch D."/>
            <person name="Podicherti R."/>
            <person name="Tsui H.-C.T."/>
            <person name="Winkler M.E."/>
        </authorList>
    </citation>
    <scope>NUCLEOTIDE SEQUENCE</scope>
</reference>
<dbReference type="EMBL" id="UINC01004711">
    <property type="protein sequence ID" value="SVA16310.1"/>
    <property type="molecule type" value="Genomic_DNA"/>
</dbReference>
<evidence type="ECO:0000259" key="7">
    <source>
        <dbReference type="Pfam" id="PF00793"/>
    </source>
</evidence>
<name>A0A381TJU5_9ZZZZ</name>
<dbReference type="InterPro" id="IPR006218">
    <property type="entry name" value="DAHP1/KDSA"/>
</dbReference>
<evidence type="ECO:0000256" key="3">
    <source>
        <dbReference type="ARBA" id="ARBA00012693"/>
    </source>
</evidence>
<sequence>MKIVSIKNVTFGEDGLGLIAGPCVIESREHSLKIANAIQEITEKVGIPFIFKNSFDKANRSTFSSYRGLGIDEGLSILSDVKTQTGIPVLTDIHEASQANSVADVADVLQIPAFLCRQTDLLVAAAKTGKPVNVKKGQFLSPWDMKNVVEKLEISDCESILLTDRGTQFGYNNLVADMRAIPIMQKLGHPVIFDATHSAQLPGGGTTTAGMREMIPTLAKSAVAAGCDGIFMEVHDNVLEAKSDASTQWPLDKLESLLLELKAIKDAIT</sequence>
<dbReference type="SUPFAM" id="SSF51569">
    <property type="entry name" value="Aldolase"/>
    <property type="match status" value="1"/>
</dbReference>
<comment type="catalytic activity">
    <reaction evidence="6">
        <text>D-arabinose 5-phosphate + phosphoenolpyruvate + H2O = 3-deoxy-alpha-D-manno-2-octulosonate-8-phosphate + phosphate</text>
        <dbReference type="Rhea" id="RHEA:14053"/>
        <dbReference type="ChEBI" id="CHEBI:15377"/>
        <dbReference type="ChEBI" id="CHEBI:43474"/>
        <dbReference type="ChEBI" id="CHEBI:57693"/>
        <dbReference type="ChEBI" id="CHEBI:58702"/>
        <dbReference type="ChEBI" id="CHEBI:85985"/>
        <dbReference type="EC" id="2.5.1.55"/>
    </reaction>
</comment>
<comment type="subcellular location">
    <subcellularLocation>
        <location evidence="1">Cytoplasm</location>
    </subcellularLocation>
</comment>
<organism evidence="8">
    <name type="scientific">marine metagenome</name>
    <dbReference type="NCBI Taxonomy" id="408172"/>
    <lineage>
        <taxon>unclassified sequences</taxon>
        <taxon>metagenomes</taxon>
        <taxon>ecological metagenomes</taxon>
    </lineage>
</organism>
<keyword evidence="4" id="KW-0963">Cytoplasm</keyword>
<comment type="similarity">
    <text evidence="2">Belongs to the KdsA family.</text>
</comment>
<dbReference type="GO" id="GO:0005737">
    <property type="term" value="C:cytoplasm"/>
    <property type="evidence" value="ECO:0007669"/>
    <property type="project" value="UniProtKB-SubCell"/>
</dbReference>
<evidence type="ECO:0000256" key="2">
    <source>
        <dbReference type="ARBA" id="ARBA00010499"/>
    </source>
</evidence>